<evidence type="ECO:0000313" key="3">
    <source>
        <dbReference type="EMBL" id="KAB2933870.1"/>
    </source>
</evidence>
<dbReference type="InterPro" id="IPR038078">
    <property type="entry name" value="PhoU-like_sf"/>
</dbReference>
<dbReference type="Proteomes" id="UP000460298">
    <property type="component" value="Unassembled WGS sequence"/>
</dbReference>
<reference evidence="3 4" key="1">
    <citation type="submission" date="2019-10" db="EMBL/GenBank/DDBJ databases">
        <title>Extracellular Electron Transfer in a Candidatus Methanoperedens spp. Enrichment Culture.</title>
        <authorList>
            <person name="Berger S."/>
            <person name="Rangel Shaw D."/>
            <person name="Berben T."/>
            <person name="In 'T Zandt M."/>
            <person name="Frank J."/>
            <person name="Reimann J."/>
            <person name="Jetten M.S.M."/>
            <person name="Welte C.U."/>
        </authorList>
    </citation>
    <scope>NUCLEOTIDE SEQUENCE [LARGE SCALE GENOMIC DNA]</scope>
    <source>
        <strain evidence="3">SB12</strain>
    </source>
</reference>
<dbReference type="Gene3D" id="1.20.58.220">
    <property type="entry name" value="Phosphate transport system protein phou homolog 2, domain 2"/>
    <property type="match status" value="1"/>
</dbReference>
<dbReference type="Pfam" id="PF01895">
    <property type="entry name" value="PhoU"/>
    <property type="match status" value="2"/>
</dbReference>
<proteinExistence type="inferred from homology"/>
<dbReference type="PANTHER" id="PTHR42930">
    <property type="entry name" value="PHOSPHATE-SPECIFIC TRANSPORT SYSTEM ACCESSORY PROTEIN PHOU"/>
    <property type="match status" value="1"/>
</dbReference>
<dbReference type="EMBL" id="WBUI01000004">
    <property type="protein sequence ID" value="KAB2933870.1"/>
    <property type="molecule type" value="Genomic_DNA"/>
</dbReference>
<dbReference type="SUPFAM" id="SSF109755">
    <property type="entry name" value="PhoU-like"/>
    <property type="match status" value="1"/>
</dbReference>
<dbReference type="GO" id="GO:0045936">
    <property type="term" value="P:negative regulation of phosphate metabolic process"/>
    <property type="evidence" value="ECO:0007669"/>
    <property type="project" value="InterPro"/>
</dbReference>
<feature type="domain" description="PhoU" evidence="2">
    <location>
        <begin position="114"/>
        <end position="186"/>
    </location>
</feature>
<dbReference type="PANTHER" id="PTHR42930:SF3">
    <property type="entry name" value="PHOSPHATE-SPECIFIC TRANSPORT SYSTEM ACCESSORY PROTEIN PHOU"/>
    <property type="match status" value="1"/>
</dbReference>
<dbReference type="InterPro" id="IPR026022">
    <property type="entry name" value="PhoU_dom"/>
</dbReference>
<dbReference type="AlphaFoldDB" id="A0A833H3Q5"/>
<protein>
    <submittedName>
        <fullName evidence="3">Phosphate signaling complex protein PhoU</fullName>
    </submittedName>
</protein>
<comment type="similarity">
    <text evidence="1">Belongs to the PhoU family.</text>
</comment>
<sequence>MNKKHLDELKEQISLMARRAESIFDKALEVLRDAHHDRFQDVLLMDRDLNKMEMELDQSCIRLLALKDPFAVDLRFILSVMKSVRDLERIGDESKTIAKWSVKLPADFMSSDLSHLIDNARKALQLAIQALLHDDEAAANECLQVEEHVDEYEDRVLLTDPALPLGLITRSLERIGDLSSNISENVIYYLEAKDIRHQEEQQQQ</sequence>
<feature type="domain" description="PhoU" evidence="2">
    <location>
        <begin position="13"/>
        <end position="100"/>
    </location>
</feature>
<comment type="caution">
    <text evidence="3">The sequence shown here is derived from an EMBL/GenBank/DDBJ whole genome shotgun (WGS) entry which is preliminary data.</text>
</comment>
<organism evidence="3 4">
    <name type="scientific">Leptonema illini</name>
    <dbReference type="NCBI Taxonomy" id="183"/>
    <lineage>
        <taxon>Bacteria</taxon>
        <taxon>Pseudomonadati</taxon>
        <taxon>Spirochaetota</taxon>
        <taxon>Spirochaetia</taxon>
        <taxon>Leptospirales</taxon>
        <taxon>Leptospiraceae</taxon>
        <taxon>Leptonema</taxon>
    </lineage>
</organism>
<dbReference type="NCBIfam" id="TIGR02135">
    <property type="entry name" value="phoU_full"/>
    <property type="match status" value="1"/>
</dbReference>
<accession>A0A833H3Q5</accession>
<evidence type="ECO:0000256" key="1">
    <source>
        <dbReference type="ARBA" id="ARBA00008107"/>
    </source>
</evidence>
<dbReference type="InterPro" id="IPR028366">
    <property type="entry name" value="PhoU"/>
</dbReference>
<dbReference type="GO" id="GO:0030643">
    <property type="term" value="P:intracellular phosphate ion homeostasis"/>
    <property type="evidence" value="ECO:0007669"/>
    <property type="project" value="InterPro"/>
</dbReference>
<name>A0A833H3Q5_9LEPT</name>
<evidence type="ECO:0000313" key="4">
    <source>
        <dbReference type="Proteomes" id="UP000460298"/>
    </source>
</evidence>
<gene>
    <name evidence="3" type="primary">phoU</name>
    <name evidence="3" type="ORF">F9K24_05215</name>
</gene>
<evidence type="ECO:0000259" key="2">
    <source>
        <dbReference type="Pfam" id="PF01895"/>
    </source>
</evidence>